<keyword evidence="3" id="KW-1185">Reference proteome</keyword>
<dbReference type="Pfam" id="PF17279">
    <property type="entry name" value="DUF5344"/>
    <property type="match status" value="1"/>
</dbReference>
<comment type="caution">
    <text evidence="2">The sequence shown here is derived from an EMBL/GenBank/DDBJ whole genome shotgun (WGS) entry which is preliminary data.</text>
</comment>
<dbReference type="InterPro" id="IPR046318">
    <property type="entry name" value="DUF5344"/>
</dbReference>
<proteinExistence type="predicted"/>
<accession>A0A6I2MBE4</accession>
<dbReference type="RefSeq" id="WP_070879579.1">
    <property type="nucleotide sequence ID" value="NZ_CAJFZX010000004.1"/>
</dbReference>
<organism evidence="2 3">
    <name type="scientific">Metabacillus idriensis</name>
    <dbReference type="NCBI Taxonomy" id="324768"/>
    <lineage>
        <taxon>Bacteria</taxon>
        <taxon>Bacillati</taxon>
        <taxon>Bacillota</taxon>
        <taxon>Bacilli</taxon>
        <taxon>Bacillales</taxon>
        <taxon>Bacillaceae</taxon>
        <taxon>Metabacillus</taxon>
    </lineage>
</organism>
<protein>
    <recommendedName>
        <fullName evidence="4">YwqI/YxiC family protein</fullName>
    </recommendedName>
</protein>
<evidence type="ECO:0000256" key="1">
    <source>
        <dbReference type="SAM" id="Coils"/>
    </source>
</evidence>
<dbReference type="AlphaFoldDB" id="A0A6I2MBE4"/>
<dbReference type="EMBL" id="WKKF01000003">
    <property type="protein sequence ID" value="MRX55079.1"/>
    <property type="molecule type" value="Genomic_DNA"/>
</dbReference>
<keyword evidence="1" id="KW-0175">Coiled coil</keyword>
<evidence type="ECO:0008006" key="4">
    <source>
        <dbReference type="Google" id="ProtNLM"/>
    </source>
</evidence>
<gene>
    <name evidence="2" type="ORF">GJU41_13945</name>
</gene>
<feature type="coiled-coil region" evidence="1">
    <location>
        <begin position="1"/>
        <end position="28"/>
    </location>
</feature>
<evidence type="ECO:0000313" key="2">
    <source>
        <dbReference type="EMBL" id="MRX55079.1"/>
    </source>
</evidence>
<dbReference type="Proteomes" id="UP000441585">
    <property type="component" value="Unassembled WGS sequence"/>
</dbReference>
<evidence type="ECO:0000313" key="3">
    <source>
        <dbReference type="Proteomes" id="UP000441585"/>
    </source>
</evidence>
<sequence>MTQIKLNHAEMMKQLDEIKRALDALVLDGPEDAGQNKLDFTEKWQEREEMIHQFISQYVTIVQKNVEDTRANVDSLKEQDEAIVHR</sequence>
<reference evidence="2 3" key="1">
    <citation type="submission" date="2019-11" db="EMBL/GenBank/DDBJ databases">
        <title>Bacillus idriensis genome.</title>
        <authorList>
            <person name="Konopka E.N."/>
            <person name="Newman J.D."/>
        </authorList>
    </citation>
    <scope>NUCLEOTIDE SEQUENCE [LARGE SCALE GENOMIC DNA]</scope>
    <source>
        <strain evidence="2 3">DSM 19097</strain>
    </source>
</reference>
<name>A0A6I2MBE4_9BACI</name>